<keyword evidence="3" id="KW-1185">Reference proteome</keyword>
<evidence type="ECO:0000313" key="3">
    <source>
        <dbReference type="Proteomes" id="UP001206639"/>
    </source>
</evidence>
<dbReference type="Proteomes" id="UP001206639">
    <property type="component" value="Unassembled WGS sequence"/>
</dbReference>
<name>A0ABT2MEY0_9MYCO</name>
<dbReference type="Pfam" id="PF03476">
    <property type="entry name" value="MOSC_N"/>
    <property type="match status" value="1"/>
</dbReference>
<dbReference type="EMBL" id="JAODWD010000005">
    <property type="protein sequence ID" value="MCT7660823.1"/>
    <property type="molecule type" value="Genomic_DNA"/>
</dbReference>
<proteinExistence type="predicted"/>
<dbReference type="InterPro" id="IPR005302">
    <property type="entry name" value="MoCF_Sase_C"/>
</dbReference>
<evidence type="ECO:0000313" key="2">
    <source>
        <dbReference type="EMBL" id="MCT7660823.1"/>
    </source>
</evidence>
<dbReference type="PROSITE" id="PS51340">
    <property type="entry name" value="MOSC"/>
    <property type="match status" value="1"/>
</dbReference>
<feature type="domain" description="MOSC" evidence="1">
    <location>
        <begin position="91"/>
        <end position="254"/>
    </location>
</feature>
<dbReference type="InterPro" id="IPR011037">
    <property type="entry name" value="Pyrv_Knase-like_insert_dom_sf"/>
</dbReference>
<dbReference type="RefSeq" id="WP_260994895.1">
    <property type="nucleotide sequence ID" value="NZ_JAODWD010000005.1"/>
</dbReference>
<comment type="caution">
    <text evidence="2">The sequence shown here is derived from an EMBL/GenBank/DDBJ whole genome shotgun (WGS) entry which is preliminary data.</text>
</comment>
<dbReference type="SUPFAM" id="SSF50800">
    <property type="entry name" value="PK beta-barrel domain-like"/>
    <property type="match status" value="1"/>
</dbReference>
<protein>
    <submittedName>
        <fullName evidence="2">MOSC domain-containing protein</fullName>
    </submittedName>
</protein>
<evidence type="ECO:0000259" key="1">
    <source>
        <dbReference type="PROSITE" id="PS51340"/>
    </source>
</evidence>
<sequence>MTVTTVRTLWRYPVKSMGGEEVSELEIGRSGVVGDRVFGVFDVGERRLASAKRARQYGKLLECRVRLVGSTESDDSTIEVTFPDGSVECGIEKVSRRTSELLGREVRIVASGDPVAQDFLAMAASSTFADLAPVHVLSTGILGRMAAAYPGGVWDARRFRPNLLLDGADLETDDMLGCDLVSTSAVLHAVMPTPRCVMTTLAQDQLPHDADILRAVAGVDRRVVPVLGEKPCAGVYADVVQGGIVRRGDSVRLDRVTARHGALASVLQTLEQRG</sequence>
<organism evidence="2 3">
    <name type="scientific">Mycobacterium deserti</name>
    <dbReference type="NCBI Taxonomy" id="2978347"/>
    <lineage>
        <taxon>Bacteria</taxon>
        <taxon>Bacillati</taxon>
        <taxon>Actinomycetota</taxon>
        <taxon>Actinomycetes</taxon>
        <taxon>Mycobacteriales</taxon>
        <taxon>Mycobacteriaceae</taxon>
        <taxon>Mycobacterium</taxon>
    </lineage>
</organism>
<reference evidence="3" key="1">
    <citation type="submission" date="2023-07" db="EMBL/GenBank/DDBJ databases">
        <authorList>
            <person name="Deng Y."/>
            <person name="Zhang Y.-Q."/>
        </authorList>
    </citation>
    <scope>NUCLEOTIDE SEQUENCE [LARGE SCALE GENOMIC DNA]</scope>
    <source>
        <strain evidence="3">CPCC 205710</strain>
    </source>
</reference>
<accession>A0ABT2MEY0</accession>
<gene>
    <name evidence="2" type="ORF">N4S67_20685</name>
</gene>
<dbReference type="Gene3D" id="2.40.33.20">
    <property type="entry name" value="PK beta-barrel domain-like"/>
    <property type="match status" value="1"/>
</dbReference>
<dbReference type="Pfam" id="PF03473">
    <property type="entry name" value="MOSC"/>
    <property type="match status" value="1"/>
</dbReference>
<dbReference type="InterPro" id="IPR005303">
    <property type="entry name" value="MOCOS_middle"/>
</dbReference>